<dbReference type="InterPro" id="IPR007621">
    <property type="entry name" value="TPM_dom"/>
</dbReference>
<comment type="caution">
    <text evidence="2">The sequence shown here is derived from an EMBL/GenBank/DDBJ whole genome shotgun (WGS) entry which is preliminary data.</text>
</comment>
<organism evidence="2 3">
    <name type="scientific">Mesonia mobilis</name>
    <dbReference type="NCBI Taxonomy" id="369791"/>
    <lineage>
        <taxon>Bacteria</taxon>
        <taxon>Pseudomonadati</taxon>
        <taxon>Bacteroidota</taxon>
        <taxon>Flavobacteriia</taxon>
        <taxon>Flavobacteriales</taxon>
        <taxon>Flavobacteriaceae</taxon>
        <taxon>Mesonia</taxon>
    </lineage>
</organism>
<evidence type="ECO:0000313" key="3">
    <source>
        <dbReference type="Proteomes" id="UP000615593"/>
    </source>
</evidence>
<dbReference type="PANTHER" id="PTHR30373:SF8">
    <property type="entry name" value="BLL7265 PROTEIN"/>
    <property type="match status" value="1"/>
</dbReference>
<gene>
    <name evidence="2" type="ORF">GCM10008088_03500</name>
</gene>
<evidence type="ECO:0000259" key="1">
    <source>
        <dbReference type="Pfam" id="PF04536"/>
    </source>
</evidence>
<name>A0ABQ3BHJ5_9FLAO</name>
<dbReference type="GeneID" id="94367994"/>
<dbReference type="Gene3D" id="3.10.310.50">
    <property type="match status" value="1"/>
</dbReference>
<dbReference type="Proteomes" id="UP000615593">
    <property type="component" value="Unassembled WGS sequence"/>
</dbReference>
<proteinExistence type="predicted"/>
<accession>A0ABQ3BHJ5</accession>
<sequence length="143" mass="16591">MAKEFISVKDEEEIVAAIRTSEKNTSGEIRVHIEHKCPTELFERAKAVFHELKMDNTKLENGVLIYLAIEDHKFYIMGDKGIDRKVPDDFWESTKNVMQDHFRKGNFKQGLVDGILKAGEQLKHHFPYQQDDINELSDEISRG</sequence>
<dbReference type="RefSeq" id="WP_027885965.1">
    <property type="nucleotide sequence ID" value="NZ_BMWY01000001.1"/>
</dbReference>
<evidence type="ECO:0000313" key="2">
    <source>
        <dbReference type="EMBL" id="GGZ45554.1"/>
    </source>
</evidence>
<reference evidence="3" key="1">
    <citation type="journal article" date="2019" name="Int. J. Syst. Evol. Microbiol.">
        <title>The Global Catalogue of Microorganisms (GCM) 10K type strain sequencing project: providing services to taxonomists for standard genome sequencing and annotation.</title>
        <authorList>
            <consortium name="The Broad Institute Genomics Platform"/>
            <consortium name="The Broad Institute Genome Sequencing Center for Infectious Disease"/>
            <person name="Wu L."/>
            <person name="Ma J."/>
        </authorList>
    </citation>
    <scope>NUCLEOTIDE SEQUENCE [LARGE SCALE GENOMIC DNA]</scope>
    <source>
        <strain evidence="3">KCTC 12708</strain>
    </source>
</reference>
<protein>
    <recommendedName>
        <fullName evidence="1">TPM domain-containing protein</fullName>
    </recommendedName>
</protein>
<dbReference type="Pfam" id="PF04536">
    <property type="entry name" value="TPM_phosphatase"/>
    <property type="match status" value="1"/>
</dbReference>
<keyword evidence="3" id="KW-1185">Reference proteome</keyword>
<dbReference type="PANTHER" id="PTHR30373">
    <property type="entry name" value="UPF0603 PROTEIN YGCG"/>
    <property type="match status" value="1"/>
</dbReference>
<dbReference type="EMBL" id="BMWY01000001">
    <property type="protein sequence ID" value="GGZ45554.1"/>
    <property type="molecule type" value="Genomic_DNA"/>
</dbReference>
<feature type="domain" description="TPM" evidence="1">
    <location>
        <begin position="4"/>
        <end position="119"/>
    </location>
</feature>